<sequence>MTGSVPILMYHAIAHAPPPSIRALSVSPDAFAAQMRLLDEGSFTPLTVGGLTAAWRGGQPLPVRPVLITFDDGYQGVHRHALPVLRELGFPSTLFVATGWLPGQHQIAGAALDTMLDWDEVRELAAAGAEIGGHSHSHPQLDQLPLGALRYELETCWKIITEQLGVPPYSFAYPYGYSDHRVRQMVRTAGFTQAVVVHNALAGPRQDPFSLSRMTVRRSTGAEEFARLIEGRAVTRTFARDRILTKGYTVVRRSRRLLWKTAWTCARHRPGT</sequence>
<dbReference type="PANTHER" id="PTHR34216:SF3">
    <property type="entry name" value="POLY-BETA-1,6-N-ACETYL-D-GLUCOSAMINE N-DEACETYLASE"/>
    <property type="match status" value="1"/>
</dbReference>
<proteinExistence type="predicted"/>
<comment type="subcellular location">
    <subcellularLocation>
        <location evidence="1">Secreted</location>
    </subcellularLocation>
</comment>
<dbReference type="InterPro" id="IPR002509">
    <property type="entry name" value="NODB_dom"/>
</dbReference>
<reference evidence="5" key="1">
    <citation type="journal article" date="2019" name="Int. J. Syst. Evol. Microbiol.">
        <title>The Global Catalogue of Microorganisms (GCM) 10K type strain sequencing project: providing services to taxonomists for standard genome sequencing and annotation.</title>
        <authorList>
            <consortium name="The Broad Institute Genomics Platform"/>
            <consortium name="The Broad Institute Genome Sequencing Center for Infectious Disease"/>
            <person name="Wu L."/>
            <person name="Ma J."/>
        </authorList>
    </citation>
    <scope>NUCLEOTIDE SEQUENCE [LARGE SCALE GENOMIC DNA]</scope>
    <source>
        <strain evidence="5">JCM 4866</strain>
    </source>
</reference>
<dbReference type="InterPro" id="IPR011330">
    <property type="entry name" value="Glyco_hydro/deAcase_b/a-brl"/>
</dbReference>
<accession>A0ABQ2X347</accession>
<dbReference type="PROSITE" id="PS51677">
    <property type="entry name" value="NODB"/>
    <property type="match status" value="1"/>
</dbReference>
<keyword evidence="5" id="KW-1185">Reference proteome</keyword>
<protein>
    <recommendedName>
        <fullName evidence="3">NodB homology domain-containing protein</fullName>
    </recommendedName>
</protein>
<evidence type="ECO:0000256" key="1">
    <source>
        <dbReference type="ARBA" id="ARBA00004613"/>
    </source>
</evidence>
<evidence type="ECO:0000259" key="3">
    <source>
        <dbReference type="PROSITE" id="PS51677"/>
    </source>
</evidence>
<dbReference type="Gene3D" id="3.20.20.370">
    <property type="entry name" value="Glycoside hydrolase/deacetylase"/>
    <property type="match status" value="1"/>
</dbReference>
<keyword evidence="2" id="KW-0732">Signal</keyword>
<organism evidence="4 5">
    <name type="scientific">Streptomyces lomondensis</name>
    <dbReference type="NCBI Taxonomy" id="68229"/>
    <lineage>
        <taxon>Bacteria</taxon>
        <taxon>Bacillati</taxon>
        <taxon>Actinomycetota</taxon>
        <taxon>Actinomycetes</taxon>
        <taxon>Kitasatosporales</taxon>
        <taxon>Streptomycetaceae</taxon>
        <taxon>Streptomyces</taxon>
    </lineage>
</organism>
<name>A0ABQ2X347_9ACTN</name>
<gene>
    <name evidence="4" type="ORF">GCM10010383_27910</name>
</gene>
<dbReference type="SUPFAM" id="SSF88713">
    <property type="entry name" value="Glycoside hydrolase/deacetylase"/>
    <property type="match status" value="1"/>
</dbReference>
<dbReference type="PANTHER" id="PTHR34216">
    <property type="match status" value="1"/>
</dbReference>
<evidence type="ECO:0000313" key="5">
    <source>
        <dbReference type="Proteomes" id="UP000617743"/>
    </source>
</evidence>
<evidence type="ECO:0000256" key="2">
    <source>
        <dbReference type="ARBA" id="ARBA00022729"/>
    </source>
</evidence>
<dbReference type="Proteomes" id="UP000617743">
    <property type="component" value="Unassembled WGS sequence"/>
</dbReference>
<evidence type="ECO:0000313" key="4">
    <source>
        <dbReference type="EMBL" id="GGW96599.1"/>
    </source>
</evidence>
<dbReference type="CDD" id="cd10918">
    <property type="entry name" value="CE4_NodB_like_5s_6s"/>
    <property type="match status" value="1"/>
</dbReference>
<comment type="caution">
    <text evidence="4">The sequence shown here is derived from an EMBL/GenBank/DDBJ whole genome shotgun (WGS) entry which is preliminary data.</text>
</comment>
<feature type="domain" description="NodB homology" evidence="3">
    <location>
        <begin position="64"/>
        <end position="272"/>
    </location>
</feature>
<dbReference type="Pfam" id="PF01522">
    <property type="entry name" value="Polysacc_deac_1"/>
    <property type="match status" value="1"/>
</dbReference>
<dbReference type="EMBL" id="BMWC01000003">
    <property type="protein sequence ID" value="GGW96599.1"/>
    <property type="molecule type" value="Genomic_DNA"/>
</dbReference>
<dbReference type="InterPro" id="IPR051398">
    <property type="entry name" value="Polysacch_Deacetylase"/>
</dbReference>